<keyword evidence="8" id="KW-0436">Ligase</keyword>
<evidence type="ECO:0000256" key="3">
    <source>
        <dbReference type="ARBA" id="ARBA00022786"/>
    </source>
</evidence>
<evidence type="ECO:0000259" key="7">
    <source>
        <dbReference type="PROSITE" id="PS50127"/>
    </source>
</evidence>
<protein>
    <submittedName>
        <fullName evidence="8">E2 ubiquitin-protein ligase peroxin 4</fullName>
    </submittedName>
</protein>
<dbReference type="AlphaFoldDB" id="A0AAV5R4L7"/>
<keyword evidence="3 6" id="KW-0833">Ubl conjugation pathway</keyword>
<dbReference type="SUPFAM" id="SSF54495">
    <property type="entry name" value="UBC-like"/>
    <property type="match status" value="1"/>
</dbReference>
<keyword evidence="9" id="KW-1185">Reference proteome</keyword>
<dbReference type="GO" id="GO:0016740">
    <property type="term" value="F:transferase activity"/>
    <property type="evidence" value="ECO:0007669"/>
    <property type="project" value="UniProtKB-KW"/>
</dbReference>
<sequence>MSNAQKRLLKEFKKYSNPNNKLSESIISLTPINDNNLFDWIAIINPIETIYKKGFYKLSIKLSNTYPLTPPIIKFITNESQIDRDEQITYQIPHCNIDFKTGEICLDILKIDNWSPIWTLEYSILAIIYLLNNQEPNSPLNIDFANLIKLNDKLAINSIINYYIK</sequence>
<proteinExistence type="inferred from homology"/>
<dbReference type="EMBL" id="BTGB01000003">
    <property type="protein sequence ID" value="GMM46456.1"/>
    <property type="molecule type" value="Genomic_DNA"/>
</dbReference>
<dbReference type="PROSITE" id="PS50127">
    <property type="entry name" value="UBC_2"/>
    <property type="match status" value="1"/>
</dbReference>
<dbReference type="Pfam" id="PF00179">
    <property type="entry name" value="UQ_con"/>
    <property type="match status" value="1"/>
</dbReference>
<dbReference type="PROSITE" id="PS00183">
    <property type="entry name" value="UBC_1"/>
    <property type="match status" value="1"/>
</dbReference>
<feature type="active site" description="Glycyl thioester intermediate" evidence="5">
    <location>
        <position position="105"/>
    </location>
</feature>
<keyword evidence="2 6" id="KW-0547">Nucleotide-binding</keyword>
<gene>
    <name evidence="8" type="ORF">DAPK24_030310</name>
</gene>
<comment type="similarity">
    <text evidence="6">Belongs to the ubiquitin-conjugating enzyme family.</text>
</comment>
<evidence type="ECO:0000256" key="6">
    <source>
        <dbReference type="RuleBase" id="RU362109"/>
    </source>
</evidence>
<evidence type="ECO:0000256" key="5">
    <source>
        <dbReference type="PROSITE-ProRule" id="PRU10133"/>
    </source>
</evidence>
<dbReference type="GO" id="GO:0005524">
    <property type="term" value="F:ATP binding"/>
    <property type="evidence" value="ECO:0007669"/>
    <property type="project" value="UniProtKB-UniRule"/>
</dbReference>
<dbReference type="PANTHER" id="PTHR24067">
    <property type="entry name" value="UBIQUITIN-CONJUGATING ENZYME E2"/>
    <property type="match status" value="1"/>
</dbReference>
<dbReference type="SMART" id="SM00212">
    <property type="entry name" value="UBCc"/>
    <property type="match status" value="1"/>
</dbReference>
<dbReference type="InterPro" id="IPR000608">
    <property type="entry name" value="UBC"/>
</dbReference>
<dbReference type="GO" id="GO:0016874">
    <property type="term" value="F:ligase activity"/>
    <property type="evidence" value="ECO:0007669"/>
    <property type="project" value="UniProtKB-KW"/>
</dbReference>
<dbReference type="Proteomes" id="UP001378960">
    <property type="component" value="Unassembled WGS sequence"/>
</dbReference>
<dbReference type="CDD" id="cd23812">
    <property type="entry name" value="UBCc_ScPEX4-like"/>
    <property type="match status" value="1"/>
</dbReference>
<keyword evidence="1" id="KW-0808">Transferase</keyword>
<evidence type="ECO:0000313" key="9">
    <source>
        <dbReference type="Proteomes" id="UP001378960"/>
    </source>
</evidence>
<name>A0AAV5R4L7_PICKL</name>
<evidence type="ECO:0000256" key="2">
    <source>
        <dbReference type="ARBA" id="ARBA00022741"/>
    </source>
</evidence>
<evidence type="ECO:0000313" key="8">
    <source>
        <dbReference type="EMBL" id="GMM46456.1"/>
    </source>
</evidence>
<dbReference type="InterPro" id="IPR023313">
    <property type="entry name" value="UBQ-conjugating_AS"/>
</dbReference>
<accession>A0AAV5R4L7</accession>
<dbReference type="InterPro" id="IPR016135">
    <property type="entry name" value="UBQ-conjugating_enzyme/RWD"/>
</dbReference>
<reference evidence="8 9" key="1">
    <citation type="journal article" date="2023" name="Elife">
        <title>Identification of key yeast species and microbe-microbe interactions impacting larval growth of Drosophila in the wild.</title>
        <authorList>
            <person name="Mure A."/>
            <person name="Sugiura Y."/>
            <person name="Maeda R."/>
            <person name="Honda K."/>
            <person name="Sakurai N."/>
            <person name="Takahashi Y."/>
            <person name="Watada M."/>
            <person name="Katoh T."/>
            <person name="Gotoh A."/>
            <person name="Gotoh Y."/>
            <person name="Taniguchi I."/>
            <person name="Nakamura K."/>
            <person name="Hayashi T."/>
            <person name="Katayama T."/>
            <person name="Uemura T."/>
            <person name="Hattori Y."/>
        </authorList>
    </citation>
    <scope>NUCLEOTIDE SEQUENCE [LARGE SCALE GENOMIC DNA]</scope>
    <source>
        <strain evidence="8 9">PK-24</strain>
    </source>
</reference>
<feature type="domain" description="UBC core" evidence="7">
    <location>
        <begin position="3"/>
        <end position="165"/>
    </location>
</feature>
<organism evidence="8 9">
    <name type="scientific">Pichia kluyveri</name>
    <name type="common">Yeast</name>
    <dbReference type="NCBI Taxonomy" id="36015"/>
    <lineage>
        <taxon>Eukaryota</taxon>
        <taxon>Fungi</taxon>
        <taxon>Dikarya</taxon>
        <taxon>Ascomycota</taxon>
        <taxon>Saccharomycotina</taxon>
        <taxon>Pichiomycetes</taxon>
        <taxon>Pichiales</taxon>
        <taxon>Pichiaceae</taxon>
        <taxon>Pichia</taxon>
    </lineage>
</organism>
<evidence type="ECO:0000256" key="4">
    <source>
        <dbReference type="ARBA" id="ARBA00022840"/>
    </source>
</evidence>
<dbReference type="InterPro" id="IPR050113">
    <property type="entry name" value="Ub_conjugating_enzyme"/>
</dbReference>
<dbReference type="Gene3D" id="3.10.110.10">
    <property type="entry name" value="Ubiquitin Conjugating Enzyme"/>
    <property type="match status" value="1"/>
</dbReference>
<comment type="caution">
    <text evidence="8">The sequence shown here is derived from an EMBL/GenBank/DDBJ whole genome shotgun (WGS) entry which is preliminary data.</text>
</comment>
<keyword evidence="4 6" id="KW-0067">ATP-binding</keyword>
<evidence type="ECO:0000256" key="1">
    <source>
        <dbReference type="ARBA" id="ARBA00022679"/>
    </source>
</evidence>